<keyword evidence="3" id="KW-0809">Transit peptide</keyword>
<dbReference type="AlphaFoldDB" id="A0AAI9VG21"/>
<dbReference type="Gene3D" id="3.30.160.20">
    <property type="match status" value="1"/>
</dbReference>
<dbReference type="Pfam" id="PF00472">
    <property type="entry name" value="RF-1"/>
    <property type="match status" value="1"/>
</dbReference>
<evidence type="ECO:0000256" key="2">
    <source>
        <dbReference type="ARBA" id="ARBA00010835"/>
    </source>
</evidence>
<name>A0AAI9VG21_9PEZI</name>
<feature type="region of interest" description="Disordered" evidence="5">
    <location>
        <begin position="56"/>
        <end position="89"/>
    </location>
</feature>
<evidence type="ECO:0000256" key="5">
    <source>
        <dbReference type="SAM" id="MobiDB-lite"/>
    </source>
</evidence>
<evidence type="ECO:0000256" key="3">
    <source>
        <dbReference type="ARBA" id="ARBA00022946"/>
    </source>
</evidence>
<protein>
    <submittedName>
        <fullName evidence="7">RF-1 domain-containing protein</fullName>
    </submittedName>
</protein>
<organism evidence="7 8">
    <name type="scientific">Colletotrichum cuscutae</name>
    <dbReference type="NCBI Taxonomy" id="1209917"/>
    <lineage>
        <taxon>Eukaryota</taxon>
        <taxon>Fungi</taxon>
        <taxon>Dikarya</taxon>
        <taxon>Ascomycota</taxon>
        <taxon>Pezizomycotina</taxon>
        <taxon>Sordariomycetes</taxon>
        <taxon>Hypocreomycetidae</taxon>
        <taxon>Glomerellales</taxon>
        <taxon>Glomerellaceae</taxon>
        <taxon>Colletotrichum</taxon>
        <taxon>Colletotrichum acutatum species complex</taxon>
    </lineage>
</organism>
<comment type="similarity">
    <text evidence="2">Belongs to the prokaryotic/mitochondrial release factor family.</text>
</comment>
<keyword evidence="8" id="KW-1185">Reference proteome</keyword>
<evidence type="ECO:0000256" key="1">
    <source>
        <dbReference type="ARBA" id="ARBA00004173"/>
    </source>
</evidence>
<dbReference type="GO" id="GO:0005739">
    <property type="term" value="C:mitochondrion"/>
    <property type="evidence" value="ECO:0007669"/>
    <property type="project" value="UniProtKB-SubCell"/>
</dbReference>
<proteinExistence type="inferred from homology"/>
<comment type="subcellular location">
    <subcellularLocation>
        <location evidence="1">Mitochondrion</location>
    </subcellularLocation>
</comment>
<comment type="caution">
    <text evidence="7">The sequence shown here is derived from an EMBL/GenBank/DDBJ whole genome shotgun (WGS) entry which is preliminary data.</text>
</comment>
<dbReference type="InterPro" id="IPR045853">
    <property type="entry name" value="Pep_chain_release_fac_I_sf"/>
</dbReference>
<feature type="compositionally biased region" description="Polar residues" evidence="5">
    <location>
        <begin position="223"/>
        <end position="235"/>
    </location>
</feature>
<feature type="compositionally biased region" description="Basic residues" evidence="5">
    <location>
        <begin position="168"/>
        <end position="183"/>
    </location>
</feature>
<dbReference type="EMBL" id="MPDP01000090">
    <property type="protein sequence ID" value="KAK1482515.1"/>
    <property type="molecule type" value="Genomic_DNA"/>
</dbReference>
<dbReference type="GO" id="GO:0032543">
    <property type="term" value="P:mitochondrial translation"/>
    <property type="evidence" value="ECO:0007669"/>
    <property type="project" value="UniProtKB-ARBA"/>
</dbReference>
<feature type="domain" description="Prokaryotic-type class I peptide chain release factors" evidence="6">
    <location>
        <begin position="110"/>
        <end position="185"/>
    </location>
</feature>
<dbReference type="PANTHER" id="PTHR46203:SF1">
    <property type="entry name" value="MITOCHONDRIAL TRANSLATION RELEASE FACTOR IN RESCUE"/>
    <property type="match status" value="1"/>
</dbReference>
<dbReference type="SUPFAM" id="SSF75620">
    <property type="entry name" value="Release factor"/>
    <property type="match status" value="1"/>
</dbReference>
<dbReference type="Proteomes" id="UP001239213">
    <property type="component" value="Unassembled WGS sequence"/>
</dbReference>
<dbReference type="GO" id="GO:0003747">
    <property type="term" value="F:translation release factor activity"/>
    <property type="evidence" value="ECO:0007669"/>
    <property type="project" value="InterPro"/>
</dbReference>
<feature type="compositionally biased region" description="Acidic residues" evidence="5">
    <location>
        <begin position="195"/>
        <end position="210"/>
    </location>
</feature>
<evidence type="ECO:0000259" key="6">
    <source>
        <dbReference type="Pfam" id="PF00472"/>
    </source>
</evidence>
<sequence>MPPPLPLLTRLPLQAGASNANAFMRRGPPTAARPALLLPLPSLPLPLVALFTTSPSASLKRHQMPPRPKPPPDSDIEESYLKGSGPGGQKIDLASRHGLLVLTTPPFLQNKTSSAVQLKHIPTGIVVKSQATRSRSQNRKIAREILAEKIDNLQNGDQSRSAIVGDVKRKKAASASKKSKRKYRQLEEEKANSEASEDGASEEVVQDETNGDPSSEEVKTSHTADPSSIVQSQNP</sequence>
<dbReference type="InterPro" id="IPR052405">
    <property type="entry name" value="Mito_Transl_Release_Factor"/>
</dbReference>
<dbReference type="InterPro" id="IPR000352">
    <property type="entry name" value="Pep_chain_release_fac_I"/>
</dbReference>
<evidence type="ECO:0000256" key="4">
    <source>
        <dbReference type="ARBA" id="ARBA00023128"/>
    </source>
</evidence>
<evidence type="ECO:0000313" key="8">
    <source>
        <dbReference type="Proteomes" id="UP001239213"/>
    </source>
</evidence>
<dbReference type="PANTHER" id="PTHR46203">
    <property type="entry name" value="PROBABLE PEPTIDE CHAIN RELEASE FACTOR C12ORF65"/>
    <property type="match status" value="1"/>
</dbReference>
<feature type="region of interest" description="Disordered" evidence="5">
    <location>
        <begin position="165"/>
        <end position="235"/>
    </location>
</feature>
<evidence type="ECO:0000313" key="7">
    <source>
        <dbReference type="EMBL" id="KAK1482515.1"/>
    </source>
</evidence>
<accession>A0AAI9VG21</accession>
<reference evidence="7" key="1">
    <citation type="submission" date="2016-11" db="EMBL/GenBank/DDBJ databases">
        <title>The genome sequence of Colletotrichum cuscutae.</title>
        <authorList>
            <person name="Baroncelli R."/>
        </authorList>
    </citation>
    <scope>NUCLEOTIDE SEQUENCE</scope>
    <source>
        <strain evidence="7">IMI 304802</strain>
    </source>
</reference>
<keyword evidence="4" id="KW-0496">Mitochondrion</keyword>
<gene>
    <name evidence="7" type="ORF">CCUS01_04128</name>
</gene>